<protein>
    <submittedName>
        <fullName evidence="1">Uncharacterized protein</fullName>
    </submittedName>
</protein>
<evidence type="ECO:0000313" key="1">
    <source>
        <dbReference type="EMBL" id="MPC27042.1"/>
    </source>
</evidence>
<comment type="caution">
    <text evidence="1">The sequence shown here is derived from an EMBL/GenBank/DDBJ whole genome shotgun (WGS) entry which is preliminary data.</text>
</comment>
<reference evidence="1 2" key="1">
    <citation type="submission" date="2019-05" db="EMBL/GenBank/DDBJ databases">
        <title>Another draft genome of Portunus trituberculatus and its Hox gene families provides insights of decapod evolution.</title>
        <authorList>
            <person name="Jeong J.-H."/>
            <person name="Song I."/>
            <person name="Kim S."/>
            <person name="Choi T."/>
            <person name="Kim D."/>
            <person name="Ryu S."/>
            <person name="Kim W."/>
        </authorList>
    </citation>
    <scope>NUCLEOTIDE SEQUENCE [LARGE SCALE GENOMIC DNA]</scope>
    <source>
        <tissue evidence="1">Muscle</tissue>
    </source>
</reference>
<proteinExistence type="predicted"/>
<dbReference type="Proteomes" id="UP000324222">
    <property type="component" value="Unassembled WGS sequence"/>
</dbReference>
<name>A0A5B7DZ59_PORTR</name>
<gene>
    <name evidence="1" type="ORF">E2C01_020195</name>
</gene>
<dbReference type="AlphaFoldDB" id="A0A5B7DZ59"/>
<accession>A0A5B7DZ59</accession>
<dbReference type="EMBL" id="VSRR010001683">
    <property type="protein sequence ID" value="MPC27042.1"/>
    <property type="molecule type" value="Genomic_DNA"/>
</dbReference>
<organism evidence="1 2">
    <name type="scientific">Portunus trituberculatus</name>
    <name type="common">Swimming crab</name>
    <name type="synonym">Neptunus trituberculatus</name>
    <dbReference type="NCBI Taxonomy" id="210409"/>
    <lineage>
        <taxon>Eukaryota</taxon>
        <taxon>Metazoa</taxon>
        <taxon>Ecdysozoa</taxon>
        <taxon>Arthropoda</taxon>
        <taxon>Crustacea</taxon>
        <taxon>Multicrustacea</taxon>
        <taxon>Malacostraca</taxon>
        <taxon>Eumalacostraca</taxon>
        <taxon>Eucarida</taxon>
        <taxon>Decapoda</taxon>
        <taxon>Pleocyemata</taxon>
        <taxon>Brachyura</taxon>
        <taxon>Eubrachyura</taxon>
        <taxon>Portunoidea</taxon>
        <taxon>Portunidae</taxon>
        <taxon>Portuninae</taxon>
        <taxon>Portunus</taxon>
    </lineage>
</organism>
<sequence>MASKHPSTSSQESDSKKSRMIITIEKNFDVLYRYAKGEKTLVIVHVTELRESTLGTIRANIYNENVFSRKKCPVSAAEPQKGSMATPVPQKDDVENWTVEEMAAWLQQKELSSQPAAGNVSPSITLGVNIPIATKSKLPLVMWKGSVSIL</sequence>
<evidence type="ECO:0000313" key="2">
    <source>
        <dbReference type="Proteomes" id="UP000324222"/>
    </source>
</evidence>
<keyword evidence="2" id="KW-1185">Reference proteome</keyword>